<dbReference type="RefSeq" id="WP_253020508.1">
    <property type="nucleotide sequence ID" value="NZ_JAJAGH010000005.1"/>
</dbReference>
<accession>A0A9J6QRK2</accession>
<name>A0A9J6QRK2_9FIRM</name>
<dbReference type="InterPro" id="IPR006680">
    <property type="entry name" value="Amidohydro-rel"/>
</dbReference>
<evidence type="ECO:0000313" key="3">
    <source>
        <dbReference type="EMBL" id="MCU7376943.1"/>
    </source>
</evidence>
<dbReference type="PANTHER" id="PTHR42717:SF1">
    <property type="entry name" value="IMIDAZOLONEPROPIONASE AND RELATED AMIDOHYDROLASES"/>
    <property type="match status" value="1"/>
</dbReference>
<dbReference type="Pfam" id="PF07969">
    <property type="entry name" value="Amidohydro_3"/>
    <property type="match status" value="1"/>
</dbReference>
<sequence length="385" mass="43277">MVYDYIIRNGIVIDFQRNQFYKKDLYLVKGRIVEGDPSADGAEIIDAEGKYVLPGLIDMHAHYFYGGNNLGINADILCPSQGITTSIDAGSTGTMNFDAFYRNGMLDSMTEIKAYINLIPEGVKAGYKRGECCDPDDMDCDQILAFFKKYPHAIKGLKLRIAEETTKGFGLEPLEKAVQIAEKIRWEGYPCVLAVHCANLPEDAPISGILQLLKPGDSYTHLYQNLGETIFDSDRKVRKELRDARKRGILFETGNGSIHWSIPNLTDAYKDGFFPDIISSDAVLQFIWKKPSFGLLHAMNTSLLCGMDELSIMKAVTYAPARALDMADEIGTLENGTRADVAIFDIFPCKQEFFDRFGNRKESERVFVPLMTLREGKPVFRQSFF</sequence>
<comment type="caution">
    <text evidence="3">The sequence shown here is derived from an EMBL/GenBank/DDBJ whole genome shotgun (WGS) entry which is preliminary data.</text>
</comment>
<dbReference type="SUPFAM" id="SSF51338">
    <property type="entry name" value="Composite domain of metallo-dependent hydrolases"/>
    <property type="match status" value="1"/>
</dbReference>
<dbReference type="EMBL" id="JAOSHN010000005">
    <property type="protein sequence ID" value="MCU7379492.1"/>
    <property type="molecule type" value="Genomic_DNA"/>
</dbReference>
<dbReference type="Gene3D" id="2.30.40.10">
    <property type="entry name" value="Urease, subunit C, domain 1"/>
    <property type="match status" value="1"/>
</dbReference>
<dbReference type="Pfam" id="PF01979">
    <property type="entry name" value="Amidohydro_1"/>
    <property type="match status" value="1"/>
</dbReference>
<dbReference type="InterPro" id="IPR011059">
    <property type="entry name" value="Metal-dep_hydrolase_composite"/>
</dbReference>
<dbReference type="EMBL" id="JAOSHN010000001">
    <property type="protein sequence ID" value="MCU7376943.1"/>
    <property type="molecule type" value="Genomic_DNA"/>
</dbReference>
<dbReference type="GO" id="GO:0019213">
    <property type="term" value="F:deacetylase activity"/>
    <property type="evidence" value="ECO:0007669"/>
    <property type="project" value="InterPro"/>
</dbReference>
<dbReference type="GO" id="GO:0016810">
    <property type="term" value="F:hydrolase activity, acting on carbon-nitrogen (but not peptide) bonds"/>
    <property type="evidence" value="ECO:0007669"/>
    <property type="project" value="InterPro"/>
</dbReference>
<proteinExistence type="predicted"/>
<feature type="domain" description="Amidohydrolase-related" evidence="1">
    <location>
        <begin position="257"/>
        <end position="353"/>
    </location>
</feature>
<evidence type="ECO:0000259" key="2">
    <source>
        <dbReference type="Pfam" id="PF07969"/>
    </source>
</evidence>
<dbReference type="Gene3D" id="3.20.20.140">
    <property type="entry name" value="Metal-dependent hydrolases"/>
    <property type="match status" value="1"/>
</dbReference>
<keyword evidence="5" id="KW-1185">Reference proteome</keyword>
<dbReference type="Proteomes" id="UP001065549">
    <property type="component" value="Unassembled WGS sequence"/>
</dbReference>
<evidence type="ECO:0000313" key="4">
    <source>
        <dbReference type="EMBL" id="MCU7379492.1"/>
    </source>
</evidence>
<dbReference type="InterPro" id="IPR013108">
    <property type="entry name" value="Amidohydro_3"/>
</dbReference>
<dbReference type="InterPro" id="IPR032466">
    <property type="entry name" value="Metal_Hydrolase"/>
</dbReference>
<dbReference type="InterPro" id="IPR020043">
    <property type="entry name" value="Deacetylase_Atu3266-like"/>
</dbReference>
<protein>
    <submittedName>
        <fullName evidence="3">Amidohydrolase family protein</fullName>
    </submittedName>
</protein>
<dbReference type="AlphaFoldDB" id="A0A9J6QRK2"/>
<dbReference type="SUPFAM" id="SSF51556">
    <property type="entry name" value="Metallo-dependent hydrolases"/>
    <property type="match status" value="1"/>
</dbReference>
<evidence type="ECO:0000313" key="5">
    <source>
        <dbReference type="Proteomes" id="UP001065549"/>
    </source>
</evidence>
<feature type="domain" description="Amidohydrolase 3" evidence="2">
    <location>
        <begin position="43"/>
        <end position="70"/>
    </location>
</feature>
<reference evidence="3" key="1">
    <citation type="submission" date="2022-09" db="EMBL/GenBank/DDBJ databases">
        <title>Culturomic study of gut microbiota in children with autism spectrum disorder.</title>
        <authorList>
            <person name="Efimov B.A."/>
            <person name="Chaplin A.V."/>
            <person name="Sokolova S.R."/>
            <person name="Pikina A.P."/>
            <person name="Korzhanova M."/>
            <person name="Belova V."/>
            <person name="Korostin D."/>
        </authorList>
    </citation>
    <scope>NUCLEOTIDE SEQUENCE</scope>
    <source>
        <strain evidence="3">ASD5510</strain>
    </source>
</reference>
<gene>
    <name evidence="3" type="ORF">OBO34_01085</name>
    <name evidence="4" type="ORF">OBO34_14180</name>
</gene>
<dbReference type="PANTHER" id="PTHR42717">
    <property type="entry name" value="DIHYDROOROTASE-RELATED"/>
    <property type="match status" value="1"/>
</dbReference>
<evidence type="ECO:0000259" key="1">
    <source>
        <dbReference type="Pfam" id="PF01979"/>
    </source>
</evidence>
<organism evidence="3 5">
    <name type="scientific">Hominibacterium faecale</name>
    <dbReference type="NCBI Taxonomy" id="2839743"/>
    <lineage>
        <taxon>Bacteria</taxon>
        <taxon>Bacillati</taxon>
        <taxon>Bacillota</taxon>
        <taxon>Clostridia</taxon>
        <taxon>Peptostreptococcales</taxon>
        <taxon>Anaerovoracaceae</taxon>
        <taxon>Hominibacterium</taxon>
    </lineage>
</organism>